<keyword evidence="1" id="KW-0472">Membrane</keyword>
<feature type="transmembrane region" description="Helical" evidence="1">
    <location>
        <begin position="33"/>
        <end position="48"/>
    </location>
</feature>
<protein>
    <submittedName>
        <fullName evidence="2">Uncharacterized protein</fullName>
    </submittedName>
</protein>
<keyword evidence="3" id="KW-1185">Reference proteome</keyword>
<dbReference type="Proteomes" id="UP000256304">
    <property type="component" value="Unassembled WGS sequence"/>
</dbReference>
<sequence>MKGVKIYAAIMIALGLFCIVVALVPPYVSTTRIVLYSAVGLWSIYNGVRRLRR</sequence>
<reference evidence="2 3" key="1">
    <citation type="submission" date="2018-08" db="EMBL/GenBank/DDBJ databases">
        <title>Genomic Encyclopedia of Type Strains, Phase III (KMG-III): the genomes of soil and plant-associated and newly described type strains.</title>
        <authorList>
            <person name="Whitman W."/>
        </authorList>
    </citation>
    <scope>NUCLEOTIDE SEQUENCE [LARGE SCALE GENOMIC DNA]</scope>
    <source>
        <strain evidence="2 3">CGMCC 1.10966</strain>
    </source>
</reference>
<dbReference type="AlphaFoldDB" id="A0A3D9S1P7"/>
<dbReference type="EMBL" id="QTTN01000010">
    <property type="protein sequence ID" value="REE86506.1"/>
    <property type="molecule type" value="Genomic_DNA"/>
</dbReference>
<keyword evidence="1" id="KW-0812">Transmembrane</keyword>
<evidence type="ECO:0000256" key="1">
    <source>
        <dbReference type="SAM" id="Phobius"/>
    </source>
</evidence>
<comment type="caution">
    <text evidence="2">The sequence shown here is derived from an EMBL/GenBank/DDBJ whole genome shotgun (WGS) entry which is preliminary data.</text>
</comment>
<gene>
    <name evidence="2" type="ORF">A8990_110115</name>
</gene>
<evidence type="ECO:0000313" key="3">
    <source>
        <dbReference type="Proteomes" id="UP000256304"/>
    </source>
</evidence>
<organism evidence="2 3">
    <name type="scientific">Paenibacillus taihuensis</name>
    <dbReference type="NCBI Taxonomy" id="1156355"/>
    <lineage>
        <taxon>Bacteria</taxon>
        <taxon>Bacillati</taxon>
        <taxon>Bacillota</taxon>
        <taxon>Bacilli</taxon>
        <taxon>Bacillales</taxon>
        <taxon>Paenibacillaceae</taxon>
        <taxon>Paenibacillus</taxon>
    </lineage>
</organism>
<proteinExistence type="predicted"/>
<feature type="transmembrane region" description="Helical" evidence="1">
    <location>
        <begin position="7"/>
        <end position="27"/>
    </location>
</feature>
<evidence type="ECO:0000313" key="2">
    <source>
        <dbReference type="EMBL" id="REE86506.1"/>
    </source>
</evidence>
<dbReference type="RefSeq" id="WP_181909510.1">
    <property type="nucleotide sequence ID" value="NZ_QTTN01000010.1"/>
</dbReference>
<keyword evidence="1" id="KW-1133">Transmembrane helix</keyword>
<accession>A0A3D9S1P7</accession>
<name>A0A3D9S1P7_9BACL</name>